<gene>
    <name evidence="2" type="ORF">C1645_748583</name>
</gene>
<name>A0A397TQT4_9GLOM</name>
<organism evidence="2 3">
    <name type="scientific">Glomus cerebriforme</name>
    <dbReference type="NCBI Taxonomy" id="658196"/>
    <lineage>
        <taxon>Eukaryota</taxon>
        <taxon>Fungi</taxon>
        <taxon>Fungi incertae sedis</taxon>
        <taxon>Mucoromycota</taxon>
        <taxon>Glomeromycotina</taxon>
        <taxon>Glomeromycetes</taxon>
        <taxon>Glomerales</taxon>
        <taxon>Glomeraceae</taxon>
        <taxon>Glomus</taxon>
    </lineage>
</organism>
<feature type="transmembrane region" description="Helical" evidence="1">
    <location>
        <begin position="33"/>
        <end position="51"/>
    </location>
</feature>
<protein>
    <submittedName>
        <fullName evidence="2">Uncharacterized protein</fullName>
    </submittedName>
</protein>
<keyword evidence="3" id="KW-1185">Reference proteome</keyword>
<evidence type="ECO:0000256" key="1">
    <source>
        <dbReference type="SAM" id="Phobius"/>
    </source>
</evidence>
<proteinExistence type="predicted"/>
<keyword evidence="1" id="KW-0812">Transmembrane</keyword>
<evidence type="ECO:0000313" key="3">
    <source>
        <dbReference type="Proteomes" id="UP000265703"/>
    </source>
</evidence>
<keyword evidence="1" id="KW-1133">Transmembrane helix</keyword>
<feature type="transmembrane region" description="Helical" evidence="1">
    <location>
        <begin position="6"/>
        <end position="26"/>
    </location>
</feature>
<accession>A0A397TQT4</accession>
<dbReference type="EMBL" id="QKYT01000009">
    <property type="protein sequence ID" value="RIA98955.1"/>
    <property type="molecule type" value="Genomic_DNA"/>
</dbReference>
<dbReference type="AlphaFoldDB" id="A0A397TQT4"/>
<reference evidence="2 3" key="1">
    <citation type="submission" date="2018-06" db="EMBL/GenBank/DDBJ databases">
        <title>Comparative genomics reveals the genomic features of Rhizophagus irregularis, R. cerebriforme, R. diaphanum and Gigaspora rosea, and their symbiotic lifestyle signature.</title>
        <authorList>
            <person name="Morin E."/>
            <person name="San Clemente H."/>
            <person name="Chen E.C.H."/>
            <person name="De La Providencia I."/>
            <person name="Hainaut M."/>
            <person name="Kuo A."/>
            <person name="Kohler A."/>
            <person name="Murat C."/>
            <person name="Tang N."/>
            <person name="Roy S."/>
            <person name="Loubradou J."/>
            <person name="Henrissat B."/>
            <person name="Grigoriev I.V."/>
            <person name="Corradi N."/>
            <person name="Roux C."/>
            <person name="Martin F.M."/>
        </authorList>
    </citation>
    <scope>NUCLEOTIDE SEQUENCE [LARGE SCALE GENOMIC DNA]</scope>
    <source>
        <strain evidence="2 3">DAOM 227022</strain>
    </source>
</reference>
<sequence>MNGNFISFFIFCIIPFQFFLMINVTIRSKNPPTKILIFFFKFLINITYTYVDFFT</sequence>
<keyword evidence="1" id="KW-0472">Membrane</keyword>
<comment type="caution">
    <text evidence="2">The sequence shown here is derived from an EMBL/GenBank/DDBJ whole genome shotgun (WGS) entry which is preliminary data.</text>
</comment>
<evidence type="ECO:0000313" key="2">
    <source>
        <dbReference type="EMBL" id="RIA98955.1"/>
    </source>
</evidence>
<dbReference type="Proteomes" id="UP000265703">
    <property type="component" value="Unassembled WGS sequence"/>
</dbReference>